<dbReference type="Pfam" id="PF19474">
    <property type="entry name" value="DUF6011"/>
    <property type="match status" value="1"/>
</dbReference>
<reference evidence="2 3" key="1">
    <citation type="submission" date="2016-10" db="EMBL/GenBank/DDBJ databases">
        <authorList>
            <person name="de Groot N.N."/>
        </authorList>
    </citation>
    <scope>NUCLEOTIDE SEQUENCE [LARGE SCALE GENOMIC DNA]</scope>
    <source>
        <strain evidence="2 3">CGMCC 4.5739</strain>
    </source>
</reference>
<evidence type="ECO:0000313" key="3">
    <source>
        <dbReference type="Proteomes" id="UP000199207"/>
    </source>
</evidence>
<feature type="compositionally biased region" description="Low complexity" evidence="1">
    <location>
        <begin position="43"/>
        <end position="53"/>
    </location>
</feature>
<name>A0A1I1Q5Z8_9ACTN</name>
<sequence length="80" mass="8286">MSSPAPEQQERPVCADCRRPLVDPASVAAGRGPVCAAKHHPAARAPQARRAAAVPGPGQTSLPIAAQTAITTLHINRSYL</sequence>
<protein>
    <submittedName>
        <fullName evidence="2">Uncharacterized protein</fullName>
    </submittedName>
</protein>
<evidence type="ECO:0000313" key="2">
    <source>
        <dbReference type="EMBL" id="SFD13540.1"/>
    </source>
</evidence>
<proteinExistence type="predicted"/>
<gene>
    <name evidence="2" type="ORF">SAMN05421773_11064</name>
</gene>
<dbReference type="EMBL" id="FOLM01000010">
    <property type="protein sequence ID" value="SFD13540.1"/>
    <property type="molecule type" value="Genomic_DNA"/>
</dbReference>
<dbReference type="Proteomes" id="UP000199207">
    <property type="component" value="Unassembled WGS sequence"/>
</dbReference>
<organism evidence="2 3">
    <name type="scientific">Streptomyces aidingensis</name>
    <dbReference type="NCBI Taxonomy" id="910347"/>
    <lineage>
        <taxon>Bacteria</taxon>
        <taxon>Bacillati</taxon>
        <taxon>Actinomycetota</taxon>
        <taxon>Actinomycetes</taxon>
        <taxon>Kitasatosporales</taxon>
        <taxon>Streptomycetaceae</taxon>
        <taxon>Streptomyces</taxon>
    </lineage>
</organism>
<dbReference type="RefSeq" id="WP_175541473.1">
    <property type="nucleotide sequence ID" value="NZ_FOLM01000010.1"/>
</dbReference>
<keyword evidence="3" id="KW-1185">Reference proteome</keyword>
<dbReference type="AlphaFoldDB" id="A0A1I1Q5Z8"/>
<dbReference type="STRING" id="910347.SAMN05421773_11064"/>
<feature type="region of interest" description="Disordered" evidence="1">
    <location>
        <begin position="40"/>
        <end position="61"/>
    </location>
</feature>
<dbReference type="InterPro" id="IPR046053">
    <property type="entry name" value="DUF6011"/>
</dbReference>
<evidence type="ECO:0000256" key="1">
    <source>
        <dbReference type="SAM" id="MobiDB-lite"/>
    </source>
</evidence>
<accession>A0A1I1Q5Z8</accession>